<reference evidence="1" key="1">
    <citation type="journal article" date="2019" name="Nat. Med.">
        <title>A library of human gut bacterial isolates paired with longitudinal multiomics data enables mechanistic microbiome research.</title>
        <authorList>
            <person name="Poyet M."/>
            <person name="Groussin M."/>
            <person name="Gibbons S.M."/>
            <person name="Avila-Pacheco J."/>
            <person name="Jiang X."/>
            <person name="Kearney S.M."/>
            <person name="Perrotta A.R."/>
            <person name="Berdy B."/>
            <person name="Zhao S."/>
            <person name="Lieberman T.D."/>
            <person name="Swanson P.K."/>
            <person name="Smith M."/>
            <person name="Roesemann S."/>
            <person name="Alexander J.E."/>
            <person name="Rich S.A."/>
            <person name="Livny J."/>
            <person name="Vlamakis H."/>
            <person name="Clish C."/>
            <person name="Bullock K."/>
            <person name="Deik A."/>
            <person name="Scott J."/>
            <person name="Pierce K.A."/>
            <person name="Xavier R.J."/>
            <person name="Alm E.J."/>
        </authorList>
    </citation>
    <scope>NUCLEOTIDE SEQUENCE</scope>
    <source>
        <strain evidence="1">BIOML-A32</strain>
    </source>
</reference>
<proteinExistence type="predicted"/>
<evidence type="ECO:0000313" key="1">
    <source>
        <dbReference type="EMBL" id="KAA4561173.1"/>
    </source>
</evidence>
<protein>
    <recommendedName>
        <fullName evidence="2">Restriction endonuclease</fullName>
    </recommendedName>
</protein>
<dbReference type="EMBL" id="VWGG01000079">
    <property type="protein sequence ID" value="KAA4561173.1"/>
    <property type="molecule type" value="Genomic_DNA"/>
</dbReference>
<evidence type="ECO:0008006" key="2">
    <source>
        <dbReference type="Google" id="ProtNLM"/>
    </source>
</evidence>
<accession>A0A642A597</accession>
<dbReference type="AlphaFoldDB" id="A0A642A597"/>
<name>A0A642A597_BACOV</name>
<sequence length="203" mass="23567">MTDIKFPMIQTTKKTGNEPLINFKGETIGTVLDFWKWAYSDLLDNAQRGILAEYLVANALNLQNTIRTNWDKYDLITQDGITLEIKTSAYLQTWGQKKLSNLIFGIQPTYGWNKETNEYDTLKSRQADIYIFCIFNHTNPLTVNPLDLNQWDFYILNTKILDRKVGNQRSITLNSLKTLGAQYCHFEDLKSTIYNEYKKEAGI</sequence>
<organism evidence="1">
    <name type="scientific">Bacteroides ovatus</name>
    <dbReference type="NCBI Taxonomy" id="28116"/>
    <lineage>
        <taxon>Bacteria</taxon>
        <taxon>Pseudomonadati</taxon>
        <taxon>Bacteroidota</taxon>
        <taxon>Bacteroidia</taxon>
        <taxon>Bacteroidales</taxon>
        <taxon>Bacteroidaceae</taxon>
        <taxon>Bacteroides</taxon>
    </lineage>
</organism>
<gene>
    <name evidence="1" type="ORF">F3B65_26835</name>
</gene>
<comment type="caution">
    <text evidence="1">The sequence shown here is derived from an EMBL/GenBank/DDBJ whole genome shotgun (WGS) entry which is preliminary data.</text>
</comment>